<dbReference type="SUPFAM" id="SSF51735">
    <property type="entry name" value="NAD(P)-binding Rossmann-fold domains"/>
    <property type="match status" value="1"/>
</dbReference>
<evidence type="ECO:0000313" key="5">
    <source>
        <dbReference type="EMBL" id="GGI49423.1"/>
    </source>
</evidence>
<dbReference type="EMBL" id="BMDO01000001">
    <property type="protein sequence ID" value="GGI49423.1"/>
    <property type="molecule type" value="Genomic_DNA"/>
</dbReference>
<dbReference type="InterPro" id="IPR004104">
    <property type="entry name" value="Gfo/Idh/MocA-like_OxRdtase_C"/>
</dbReference>
<dbReference type="AlphaFoldDB" id="A0A917J650"/>
<protein>
    <submittedName>
        <fullName evidence="5">Glucose-fructose oxidoreductase</fullName>
    </submittedName>
</protein>
<dbReference type="InterPro" id="IPR050984">
    <property type="entry name" value="Gfo/Idh/MocA_domain"/>
</dbReference>
<sequence length="446" mass="49322">MKNLNQLMQSLSENNPAYNRRNFLGTAGKGLVAATIIGGLTADDADAQSMSRGPGSGETMANVIKVDVPSQHANSERQQENGATMLPPDNRIGYAIVGIGELTMGQIMPAFGSCKYAKPVALVSGDAAKAKKVAAQHGIPEKNIYNYQNFDQIKNNPEIDAVYIVLPNSMHEEFVIRAAKAGKHVLCEKPMANSSKEAQNMIDACKKAGKKLMIAYRIQYEPHNRLMMKWTRENHFGKVKVINSVNVQNIGDPNQWRLKKALAAGGSLPDIGLYCINTNRFLTGEEPNMVSAMIHTDAADPRFKEVEDKVMFQMFFPSGTVANNTTAYSVHDSKHYRCYADNGGWFGMDPAFNYNGLKIEASQAQGKQEIKQNVIVGEKQQFALEMDHFAQCIMENKEPYTPGEEGLQDQKIMEAIYESARSGKPVKLANITTIDTFRNEENAPKE</sequence>
<evidence type="ECO:0000313" key="6">
    <source>
        <dbReference type="Proteomes" id="UP000662074"/>
    </source>
</evidence>
<dbReference type="InterPro" id="IPR000683">
    <property type="entry name" value="Gfo/Idh/MocA-like_OxRdtase_N"/>
</dbReference>
<dbReference type="InterPro" id="IPR036291">
    <property type="entry name" value="NAD(P)-bd_dom_sf"/>
</dbReference>
<dbReference type="SUPFAM" id="SSF55347">
    <property type="entry name" value="Glyceraldehyde-3-phosphate dehydrogenase-like, C-terminal domain"/>
    <property type="match status" value="1"/>
</dbReference>
<dbReference type="Proteomes" id="UP000662074">
    <property type="component" value="Unassembled WGS sequence"/>
</dbReference>
<comment type="similarity">
    <text evidence="1">Belongs to the Gfo/Idh/MocA family.</text>
</comment>
<dbReference type="Gene3D" id="3.30.360.10">
    <property type="entry name" value="Dihydrodipicolinate Reductase, domain 2"/>
    <property type="match status" value="1"/>
</dbReference>
<dbReference type="Gene3D" id="3.40.50.720">
    <property type="entry name" value="NAD(P)-binding Rossmann-like Domain"/>
    <property type="match status" value="1"/>
</dbReference>
<gene>
    <name evidence="5" type="ORF">GCM10011425_06350</name>
</gene>
<feature type="domain" description="Gfo/Idh/MocA-like oxidoreductase N-terminal" evidence="3">
    <location>
        <begin position="93"/>
        <end position="216"/>
    </location>
</feature>
<evidence type="ECO:0000259" key="4">
    <source>
        <dbReference type="Pfam" id="PF02894"/>
    </source>
</evidence>
<keyword evidence="6" id="KW-1185">Reference proteome</keyword>
<accession>A0A917J650</accession>
<dbReference type="InterPro" id="IPR008354">
    <property type="entry name" value="Glc-Fru_OxRdtase_bac"/>
</dbReference>
<evidence type="ECO:0000259" key="3">
    <source>
        <dbReference type="Pfam" id="PF01408"/>
    </source>
</evidence>
<reference evidence="5" key="1">
    <citation type="journal article" date="2014" name="Int. J. Syst. Evol. Microbiol.">
        <title>Complete genome sequence of Corynebacterium casei LMG S-19264T (=DSM 44701T), isolated from a smear-ripened cheese.</title>
        <authorList>
            <consortium name="US DOE Joint Genome Institute (JGI-PGF)"/>
            <person name="Walter F."/>
            <person name="Albersmeier A."/>
            <person name="Kalinowski J."/>
            <person name="Ruckert C."/>
        </authorList>
    </citation>
    <scope>NUCLEOTIDE SEQUENCE</scope>
    <source>
        <strain evidence="5">CCM 8711</strain>
    </source>
</reference>
<dbReference type="PRINTS" id="PR01775">
    <property type="entry name" value="GLFROXRDTASE"/>
</dbReference>
<keyword evidence="2" id="KW-0560">Oxidoreductase</keyword>
<dbReference type="Pfam" id="PF01408">
    <property type="entry name" value="GFO_IDH_MocA"/>
    <property type="match status" value="1"/>
</dbReference>
<dbReference type="InterPro" id="IPR006311">
    <property type="entry name" value="TAT_signal"/>
</dbReference>
<evidence type="ECO:0000256" key="2">
    <source>
        <dbReference type="ARBA" id="ARBA00023002"/>
    </source>
</evidence>
<feature type="domain" description="Gfo/Idh/MocA-like oxidoreductase C-terminal" evidence="4">
    <location>
        <begin position="233"/>
        <end position="428"/>
    </location>
</feature>
<dbReference type="PANTHER" id="PTHR22604:SF105">
    <property type="entry name" value="TRANS-1,2-DIHYDROBENZENE-1,2-DIOL DEHYDROGENASE"/>
    <property type="match status" value="1"/>
</dbReference>
<dbReference type="GO" id="GO:0000166">
    <property type="term" value="F:nucleotide binding"/>
    <property type="evidence" value="ECO:0007669"/>
    <property type="project" value="InterPro"/>
</dbReference>
<name>A0A917J650_9SPHI</name>
<evidence type="ECO:0000256" key="1">
    <source>
        <dbReference type="ARBA" id="ARBA00010928"/>
    </source>
</evidence>
<dbReference type="Pfam" id="PF02894">
    <property type="entry name" value="GFO_IDH_MocA_C"/>
    <property type="match status" value="1"/>
</dbReference>
<organism evidence="5 6">
    <name type="scientific">Mucilaginibacter galii</name>
    <dbReference type="NCBI Taxonomy" id="2005073"/>
    <lineage>
        <taxon>Bacteria</taxon>
        <taxon>Pseudomonadati</taxon>
        <taxon>Bacteroidota</taxon>
        <taxon>Sphingobacteriia</taxon>
        <taxon>Sphingobacteriales</taxon>
        <taxon>Sphingobacteriaceae</taxon>
        <taxon>Mucilaginibacter</taxon>
    </lineage>
</organism>
<dbReference type="RefSeq" id="WP_188413692.1">
    <property type="nucleotide sequence ID" value="NZ_BMDO01000001.1"/>
</dbReference>
<reference evidence="5" key="2">
    <citation type="submission" date="2020-09" db="EMBL/GenBank/DDBJ databases">
        <authorList>
            <person name="Sun Q."/>
            <person name="Sedlacek I."/>
        </authorList>
    </citation>
    <scope>NUCLEOTIDE SEQUENCE</scope>
    <source>
        <strain evidence="5">CCM 8711</strain>
    </source>
</reference>
<dbReference type="GO" id="GO:0016491">
    <property type="term" value="F:oxidoreductase activity"/>
    <property type="evidence" value="ECO:0007669"/>
    <property type="project" value="UniProtKB-KW"/>
</dbReference>
<proteinExistence type="inferred from homology"/>
<dbReference type="PANTHER" id="PTHR22604">
    <property type="entry name" value="OXIDOREDUCTASES"/>
    <property type="match status" value="1"/>
</dbReference>
<comment type="caution">
    <text evidence="5">The sequence shown here is derived from an EMBL/GenBank/DDBJ whole genome shotgun (WGS) entry which is preliminary data.</text>
</comment>
<dbReference type="PROSITE" id="PS51318">
    <property type="entry name" value="TAT"/>
    <property type="match status" value="1"/>
</dbReference>